<evidence type="ECO:0000313" key="2">
    <source>
        <dbReference type="EMBL" id="JAD38938.1"/>
    </source>
</evidence>
<evidence type="ECO:0000256" key="1">
    <source>
        <dbReference type="SAM" id="MobiDB-lite"/>
    </source>
</evidence>
<dbReference type="AlphaFoldDB" id="A0A0A8ZMK0"/>
<reference evidence="2" key="1">
    <citation type="submission" date="2014-09" db="EMBL/GenBank/DDBJ databases">
        <authorList>
            <person name="Magalhaes I.L.F."/>
            <person name="Oliveira U."/>
            <person name="Santos F.R."/>
            <person name="Vidigal T.H.D.A."/>
            <person name="Brescovit A.D."/>
            <person name="Santos A.J."/>
        </authorList>
    </citation>
    <scope>NUCLEOTIDE SEQUENCE</scope>
    <source>
        <tissue evidence="2">Shoot tissue taken approximately 20 cm above the soil surface</tissue>
    </source>
</reference>
<protein>
    <submittedName>
        <fullName evidence="2">Uncharacterized protein</fullName>
    </submittedName>
</protein>
<proteinExistence type="predicted"/>
<sequence>MAADLRRRRGPPVQGSGRARSRGRGPP</sequence>
<dbReference type="EMBL" id="GBRH01258957">
    <property type="protein sequence ID" value="JAD38938.1"/>
    <property type="molecule type" value="Transcribed_RNA"/>
</dbReference>
<accession>A0A0A8ZMK0</accession>
<feature type="compositionally biased region" description="Basic residues" evidence="1">
    <location>
        <begin position="1"/>
        <end position="10"/>
    </location>
</feature>
<reference evidence="2" key="2">
    <citation type="journal article" date="2015" name="Data Brief">
        <title>Shoot transcriptome of the giant reed, Arundo donax.</title>
        <authorList>
            <person name="Barrero R.A."/>
            <person name="Guerrero F.D."/>
            <person name="Moolhuijzen P."/>
            <person name="Goolsby J.A."/>
            <person name="Tidwell J."/>
            <person name="Bellgard S.E."/>
            <person name="Bellgard M.I."/>
        </authorList>
    </citation>
    <scope>NUCLEOTIDE SEQUENCE</scope>
    <source>
        <tissue evidence="2">Shoot tissue taken approximately 20 cm above the soil surface</tissue>
    </source>
</reference>
<organism evidence="2">
    <name type="scientific">Arundo donax</name>
    <name type="common">Giant reed</name>
    <name type="synonym">Donax arundinaceus</name>
    <dbReference type="NCBI Taxonomy" id="35708"/>
    <lineage>
        <taxon>Eukaryota</taxon>
        <taxon>Viridiplantae</taxon>
        <taxon>Streptophyta</taxon>
        <taxon>Embryophyta</taxon>
        <taxon>Tracheophyta</taxon>
        <taxon>Spermatophyta</taxon>
        <taxon>Magnoliopsida</taxon>
        <taxon>Liliopsida</taxon>
        <taxon>Poales</taxon>
        <taxon>Poaceae</taxon>
        <taxon>PACMAD clade</taxon>
        <taxon>Arundinoideae</taxon>
        <taxon>Arundineae</taxon>
        <taxon>Arundo</taxon>
    </lineage>
</organism>
<feature type="region of interest" description="Disordered" evidence="1">
    <location>
        <begin position="1"/>
        <end position="27"/>
    </location>
</feature>
<name>A0A0A8ZMK0_ARUDO</name>